<reference evidence="1 2" key="1">
    <citation type="submission" date="2016-10" db="EMBL/GenBank/DDBJ databases">
        <authorList>
            <person name="de Groot N.N."/>
        </authorList>
    </citation>
    <scope>NUCLEOTIDE SEQUENCE [LARGE SCALE GENOMIC DNA]</scope>
    <source>
        <strain evidence="1 2">CGMCC 4.5739</strain>
    </source>
</reference>
<dbReference type="STRING" id="910347.SAMN05421773_105131"/>
<dbReference type="AlphaFoldDB" id="A0A1I1LAU2"/>
<gene>
    <name evidence="1" type="ORF">SAMN05421773_105131</name>
</gene>
<accession>A0A1I1LAU2</accession>
<sequence length="168" mass="17477">MPLSATDLATTGNTLITIHSAFFENVCLRMDGTGVTAPADDGGGTVNCQYGPGPWTSYKVHPQADGSFSFESAAFPNVFLRMDGNGVPDSMAGGGTVNCQYGPGPWENFHAHAQADGSFSFESAAFPGVYLRMVTDSGVTPETGPGGTVNCQTNANGGEHEKFFIDPA</sequence>
<dbReference type="CDD" id="cd00257">
    <property type="entry name" value="beta-trefoil_FSCN-like"/>
    <property type="match status" value="1"/>
</dbReference>
<evidence type="ECO:0000313" key="2">
    <source>
        <dbReference type="Proteomes" id="UP000199207"/>
    </source>
</evidence>
<dbReference type="EMBL" id="FOLM01000005">
    <property type="protein sequence ID" value="SFC70141.1"/>
    <property type="molecule type" value="Genomic_DNA"/>
</dbReference>
<protein>
    <submittedName>
        <fullName evidence="1">Phospholipase C</fullName>
    </submittedName>
</protein>
<dbReference type="Proteomes" id="UP000199207">
    <property type="component" value="Unassembled WGS sequence"/>
</dbReference>
<proteinExistence type="predicted"/>
<name>A0A1I1LAU2_9ACTN</name>
<keyword evidence="2" id="KW-1185">Reference proteome</keyword>
<dbReference type="OrthoDB" id="5148996at2"/>
<evidence type="ECO:0000313" key="1">
    <source>
        <dbReference type="EMBL" id="SFC70141.1"/>
    </source>
</evidence>
<dbReference type="Gene3D" id="2.80.10.50">
    <property type="match status" value="1"/>
</dbReference>
<organism evidence="1 2">
    <name type="scientific">Streptomyces aidingensis</name>
    <dbReference type="NCBI Taxonomy" id="910347"/>
    <lineage>
        <taxon>Bacteria</taxon>
        <taxon>Bacillati</taxon>
        <taxon>Actinomycetota</taxon>
        <taxon>Actinomycetes</taxon>
        <taxon>Kitasatosporales</taxon>
        <taxon>Streptomycetaceae</taxon>
        <taxon>Streptomyces</taxon>
    </lineage>
</organism>